<dbReference type="Gene3D" id="3.30.465.10">
    <property type="match status" value="1"/>
</dbReference>
<name>A0A0J5TIS4_9BACI</name>
<dbReference type="PROSITE" id="PS51371">
    <property type="entry name" value="CBS"/>
    <property type="match status" value="2"/>
</dbReference>
<gene>
    <name evidence="8" type="ORF">AV649_03635</name>
</gene>
<accession>A0A0J5TIS4</accession>
<evidence type="ECO:0000256" key="4">
    <source>
        <dbReference type="ARBA" id="ARBA00022737"/>
    </source>
</evidence>
<evidence type="ECO:0000313" key="9">
    <source>
        <dbReference type="Proteomes" id="UP000076510"/>
    </source>
</evidence>
<comment type="caution">
    <text evidence="8">The sequence shown here is derived from an EMBL/GenBank/DDBJ whole genome shotgun (WGS) entry which is preliminary data.</text>
</comment>
<organism evidence="8 9">
    <name type="scientific">Rossellomorea marisflavi</name>
    <dbReference type="NCBI Taxonomy" id="189381"/>
    <lineage>
        <taxon>Bacteria</taxon>
        <taxon>Bacillati</taxon>
        <taxon>Bacillota</taxon>
        <taxon>Bacilli</taxon>
        <taxon>Bacillales</taxon>
        <taxon>Bacillaceae</taxon>
        <taxon>Rossellomorea</taxon>
    </lineage>
</organism>
<dbReference type="InterPro" id="IPR044751">
    <property type="entry name" value="Ion_transp-like_CBS"/>
</dbReference>
<proteinExistence type="inferred from homology"/>
<dbReference type="PATRIC" id="fig|189381.10.peg.3587"/>
<evidence type="ECO:0000256" key="2">
    <source>
        <dbReference type="ARBA" id="ARBA00006337"/>
    </source>
</evidence>
<dbReference type="SMART" id="SM01091">
    <property type="entry name" value="CorC_HlyC"/>
    <property type="match status" value="1"/>
</dbReference>
<protein>
    <submittedName>
        <fullName evidence="8">Uncharacterized protein</fullName>
    </submittedName>
</protein>
<sequence>MDDLPVLSIVILIVLIMLSAFFSSAETAFSSVNKIRLKNFADEGVKGSKKAYKIAEDFDRALSTILVGNNIVNIAAASISAKLATDLIGGNAGILISTFGMTFLILTFGEILPKSLAKEHAERYSLSISGILYLLIVLLTPVNFIFIKLKDFVSRMFAKGEGLPSVTEDELKVMLDIGQEEGVIDSEERELISRSMEFDDITVSEVLTPRVKVKAVDINQPISEIKEFFFEERFSRIPVYDGDIDTIVGILSEKEFFTHLLKYGDVSVKELIRDPKFVFETTKISSLLPKLQKEKVHLAIVVDEFGGTTGIITLEDILEEIVGEIYDEQDEEIQLVTKISEHTYSFDPQFPIDQFSTLFELAEPETTYHTLGGWVAERFGEIPAVGNQFSYEKLTVIVEDVENRRIKKLKVEVNEISEEETHTD</sequence>
<dbReference type="Gene3D" id="3.10.580.10">
    <property type="entry name" value="CBS-domain"/>
    <property type="match status" value="1"/>
</dbReference>
<evidence type="ECO:0000256" key="1">
    <source>
        <dbReference type="ARBA" id="ARBA00004141"/>
    </source>
</evidence>
<evidence type="ECO:0000256" key="6">
    <source>
        <dbReference type="ARBA" id="ARBA00023122"/>
    </source>
</evidence>
<evidence type="ECO:0000256" key="3">
    <source>
        <dbReference type="ARBA" id="ARBA00022692"/>
    </source>
</evidence>
<dbReference type="InterPro" id="IPR016169">
    <property type="entry name" value="FAD-bd_PCMH_sub2"/>
</dbReference>
<dbReference type="PANTHER" id="PTHR22777">
    <property type="entry name" value="HEMOLYSIN-RELATED"/>
    <property type="match status" value="1"/>
</dbReference>
<dbReference type="EMBL" id="LQQY01000034">
    <property type="protein sequence ID" value="KZE45297.1"/>
    <property type="molecule type" value="Genomic_DNA"/>
</dbReference>
<keyword evidence="3" id="KW-0812">Transmembrane</keyword>
<keyword evidence="6" id="KW-0129">CBS domain</keyword>
<comment type="similarity">
    <text evidence="2">Belongs to the UPF0053 family.</text>
</comment>
<evidence type="ECO:0000313" key="8">
    <source>
        <dbReference type="EMBL" id="KZE45297.1"/>
    </source>
</evidence>
<dbReference type="SUPFAM" id="SSF54631">
    <property type="entry name" value="CBS-domain pair"/>
    <property type="match status" value="1"/>
</dbReference>
<dbReference type="SUPFAM" id="SSF56176">
    <property type="entry name" value="FAD-binding/transporter-associated domain-like"/>
    <property type="match status" value="1"/>
</dbReference>
<dbReference type="Pfam" id="PF00571">
    <property type="entry name" value="CBS"/>
    <property type="match status" value="2"/>
</dbReference>
<evidence type="ECO:0000256" key="5">
    <source>
        <dbReference type="ARBA" id="ARBA00022989"/>
    </source>
</evidence>
<dbReference type="InterPro" id="IPR002550">
    <property type="entry name" value="CNNM"/>
</dbReference>
<comment type="subcellular location">
    <subcellularLocation>
        <location evidence="1">Membrane</location>
        <topology evidence="1">Multi-pass membrane protein</topology>
    </subcellularLocation>
</comment>
<dbReference type="CDD" id="cd04590">
    <property type="entry name" value="CBS_pair_CorC_HlyC_assoc"/>
    <property type="match status" value="1"/>
</dbReference>
<dbReference type="FunFam" id="3.10.580.10:FF:000002">
    <property type="entry name" value="Magnesium/cobalt efflux protein CorC"/>
    <property type="match status" value="1"/>
</dbReference>
<dbReference type="InterPro" id="IPR036318">
    <property type="entry name" value="FAD-bd_PCMH-like_sf"/>
</dbReference>
<keyword evidence="5" id="KW-1133">Transmembrane helix</keyword>
<keyword evidence="4" id="KW-0677">Repeat</keyword>
<dbReference type="InterPro" id="IPR005170">
    <property type="entry name" value="Transptr-assoc_dom"/>
</dbReference>
<dbReference type="Proteomes" id="UP000076510">
    <property type="component" value="Unassembled WGS sequence"/>
</dbReference>
<dbReference type="GO" id="GO:0005886">
    <property type="term" value="C:plasma membrane"/>
    <property type="evidence" value="ECO:0007669"/>
    <property type="project" value="TreeGrafter"/>
</dbReference>
<dbReference type="Pfam" id="PF01595">
    <property type="entry name" value="CNNM"/>
    <property type="match status" value="1"/>
</dbReference>
<dbReference type="OrthoDB" id="9798188at2"/>
<dbReference type="SMART" id="SM00116">
    <property type="entry name" value="CBS"/>
    <property type="match status" value="2"/>
</dbReference>
<dbReference type="PROSITE" id="PS51846">
    <property type="entry name" value="CNNM"/>
    <property type="match status" value="1"/>
</dbReference>
<dbReference type="GO" id="GO:0050660">
    <property type="term" value="F:flavin adenine dinucleotide binding"/>
    <property type="evidence" value="ECO:0007669"/>
    <property type="project" value="InterPro"/>
</dbReference>
<evidence type="ECO:0000256" key="7">
    <source>
        <dbReference type="ARBA" id="ARBA00023136"/>
    </source>
</evidence>
<dbReference type="PANTHER" id="PTHR22777:SF17">
    <property type="entry name" value="UPF0053 PROTEIN SLL0260"/>
    <property type="match status" value="1"/>
</dbReference>
<keyword evidence="7" id="KW-0472">Membrane</keyword>
<dbReference type="AlphaFoldDB" id="A0A0J5TIS4"/>
<dbReference type="InterPro" id="IPR000644">
    <property type="entry name" value="CBS_dom"/>
</dbReference>
<reference evidence="9" key="1">
    <citation type="submission" date="2016-01" db="EMBL/GenBank/DDBJ databases">
        <title>Whole genome sequencing of Bhargavaea cecembensis T14.</title>
        <authorList>
            <person name="Hong K.W."/>
        </authorList>
    </citation>
    <scope>NUCLEOTIDE SEQUENCE [LARGE SCALE GENOMIC DNA]</scope>
    <source>
        <strain evidence="9">M19</strain>
    </source>
</reference>
<dbReference type="RefSeq" id="WP_048003667.1">
    <property type="nucleotide sequence ID" value="NZ_CP085398.1"/>
</dbReference>
<dbReference type="InterPro" id="IPR046342">
    <property type="entry name" value="CBS_dom_sf"/>
</dbReference>
<dbReference type="Pfam" id="PF03471">
    <property type="entry name" value="CorC_HlyC"/>
    <property type="match status" value="1"/>
</dbReference>